<protein>
    <recommendedName>
        <fullName evidence="4">Helix-turn-helix domain-containing protein</fullName>
    </recommendedName>
</protein>
<name>A0A9D2UEM2_9MICC</name>
<feature type="region of interest" description="Disordered" evidence="1">
    <location>
        <begin position="1"/>
        <end position="30"/>
    </location>
</feature>
<evidence type="ECO:0000313" key="2">
    <source>
        <dbReference type="EMBL" id="HJD51002.1"/>
    </source>
</evidence>
<evidence type="ECO:0000313" key="3">
    <source>
        <dbReference type="Proteomes" id="UP000823908"/>
    </source>
</evidence>
<reference evidence="2" key="1">
    <citation type="journal article" date="2021" name="PeerJ">
        <title>Extensive microbial diversity within the chicken gut microbiome revealed by metagenomics and culture.</title>
        <authorList>
            <person name="Gilroy R."/>
            <person name="Ravi A."/>
            <person name="Getino M."/>
            <person name="Pursley I."/>
            <person name="Horton D.L."/>
            <person name="Alikhan N.F."/>
            <person name="Baker D."/>
            <person name="Gharbi K."/>
            <person name="Hall N."/>
            <person name="Watson M."/>
            <person name="Adriaenssens E.M."/>
            <person name="Foster-Nyarko E."/>
            <person name="Jarju S."/>
            <person name="Secka A."/>
            <person name="Antonio M."/>
            <person name="Oren A."/>
            <person name="Chaudhuri R.R."/>
            <person name="La Ragione R."/>
            <person name="Hildebrand F."/>
            <person name="Pallen M.J."/>
        </authorList>
    </citation>
    <scope>NUCLEOTIDE SEQUENCE</scope>
    <source>
        <strain evidence="2">ChiHjej10B9-4811</strain>
    </source>
</reference>
<dbReference type="SUPFAM" id="SSF46955">
    <property type="entry name" value="Putative DNA-binding domain"/>
    <property type="match status" value="1"/>
</dbReference>
<dbReference type="Proteomes" id="UP000823908">
    <property type="component" value="Unassembled WGS sequence"/>
</dbReference>
<accession>A0A9D2UEM2</accession>
<reference evidence="2" key="2">
    <citation type="submission" date="2021-04" db="EMBL/GenBank/DDBJ databases">
        <authorList>
            <person name="Gilroy R."/>
        </authorList>
    </citation>
    <scope>NUCLEOTIDE SEQUENCE</scope>
    <source>
        <strain evidence="2">ChiHjej10B9-4811</strain>
    </source>
</reference>
<dbReference type="InterPro" id="IPR009061">
    <property type="entry name" value="DNA-bd_dom_put_sf"/>
</dbReference>
<comment type="caution">
    <text evidence="2">The sequence shown here is derived from an EMBL/GenBank/DDBJ whole genome shotgun (WGS) entry which is preliminary data.</text>
</comment>
<evidence type="ECO:0008006" key="4">
    <source>
        <dbReference type="Google" id="ProtNLM"/>
    </source>
</evidence>
<sequence length="90" mass="10365">MPAVAHLAALADPSAQKSRRKRPTRRADPTRFYSPAQLHELTGIPVGTLAQWRHKKYMFDYHRIGSHVLYDREHVEQVLAQNTITANPDY</sequence>
<evidence type="ECO:0000256" key="1">
    <source>
        <dbReference type="SAM" id="MobiDB-lite"/>
    </source>
</evidence>
<dbReference type="EMBL" id="DWUS01000090">
    <property type="protein sequence ID" value="HJD51002.1"/>
    <property type="molecule type" value="Genomic_DNA"/>
</dbReference>
<gene>
    <name evidence="2" type="ORF">H9908_03940</name>
</gene>
<dbReference type="AlphaFoldDB" id="A0A9D2UEM2"/>
<proteinExistence type="predicted"/>
<organism evidence="2 3">
    <name type="scientific">Candidatus Rothia avistercoris</name>
    <dbReference type="NCBI Taxonomy" id="2840479"/>
    <lineage>
        <taxon>Bacteria</taxon>
        <taxon>Bacillati</taxon>
        <taxon>Actinomycetota</taxon>
        <taxon>Actinomycetes</taxon>
        <taxon>Micrococcales</taxon>
        <taxon>Micrococcaceae</taxon>
        <taxon>Rothia</taxon>
    </lineage>
</organism>